<reference evidence="2" key="1">
    <citation type="submission" date="2021-02" db="EMBL/GenBank/DDBJ databases">
        <title>Psilocybe cubensis genome.</title>
        <authorList>
            <person name="Mckernan K.J."/>
            <person name="Crawford S."/>
            <person name="Trippe A."/>
            <person name="Kane L.T."/>
            <person name="Mclaughlin S."/>
        </authorList>
    </citation>
    <scope>NUCLEOTIDE SEQUENCE [LARGE SCALE GENOMIC DNA]</scope>
    <source>
        <strain evidence="2">MGC-MH-2018</strain>
    </source>
</reference>
<accession>A0A8H7Y2K0</accession>
<gene>
    <name evidence="2" type="ORF">JR316_001875</name>
</gene>
<feature type="transmembrane region" description="Helical" evidence="1">
    <location>
        <begin position="286"/>
        <end position="309"/>
    </location>
</feature>
<dbReference type="AlphaFoldDB" id="A0A8H7Y2K0"/>
<name>A0A8H7Y2K0_PSICU</name>
<evidence type="ECO:0000313" key="2">
    <source>
        <dbReference type="EMBL" id="KAG5172376.1"/>
    </source>
</evidence>
<keyword evidence="1" id="KW-1133">Transmembrane helix</keyword>
<proteinExistence type="predicted"/>
<evidence type="ECO:0000256" key="1">
    <source>
        <dbReference type="SAM" id="Phobius"/>
    </source>
</evidence>
<comment type="caution">
    <text evidence="2">The sequence shown here is derived from an EMBL/GenBank/DDBJ whole genome shotgun (WGS) entry which is preliminary data.</text>
</comment>
<dbReference type="Gene3D" id="2.60.120.260">
    <property type="entry name" value="Galactose-binding domain-like"/>
    <property type="match status" value="2"/>
</dbReference>
<dbReference type="EMBL" id="JAFIQS010000002">
    <property type="protein sequence ID" value="KAG5172376.1"/>
    <property type="molecule type" value="Genomic_DNA"/>
</dbReference>
<sequence>MPSFTTVLEDTSPLLIYSSNWSSGRSADVLAELYSQSSFTLTSTKGATMAFSFYGSSVTVIGAKRGNHGDYQVTMDGSNSPQFSGKDSNNQFNATLFSSSNEKLGHHNLTITNLEDSFFDVDYVFFDTSVGTDNEELIVNTYQDNHPSFTYSPSSAWHLPSNVGFFVGGTGQCVEEIINHKNIWDAVALYGPVGPNSTNLYSVTVDNQTSSIFSPNKLFYRPQQVLYFAAGLGGGQHVLEIQAIGQTGEFAIDYATVYSAPSLGGSFLERTANSGQTSTNRVPPGAIAGLIFTTLIAVFACMLSGFLLWRQRHTLSRKYKNSKEPKQPFDIQAKPYDQPYTIPYPSHLPNPHSLSRRSSMVSQASQVLTQLTIPATMSNVGTLSMAGMTYSDFYTSGRRTTLPEEPLSSTLNTFSGSVSSGMNARSLPYPPEKNAIAMRNPTSAHQQVFDEPNAQGNYMGIRLPGDDPTSPPPMTAPPEYSQRMTMNASVAQIGQQMLLGEPGGQRLHVSNI</sequence>
<keyword evidence="1" id="KW-0812">Transmembrane</keyword>
<organism evidence="2">
    <name type="scientific">Psilocybe cubensis</name>
    <name type="common">Psychedelic mushroom</name>
    <name type="synonym">Stropharia cubensis</name>
    <dbReference type="NCBI Taxonomy" id="181762"/>
    <lineage>
        <taxon>Eukaryota</taxon>
        <taxon>Fungi</taxon>
        <taxon>Dikarya</taxon>
        <taxon>Basidiomycota</taxon>
        <taxon>Agaricomycotina</taxon>
        <taxon>Agaricomycetes</taxon>
        <taxon>Agaricomycetidae</taxon>
        <taxon>Agaricales</taxon>
        <taxon>Agaricineae</taxon>
        <taxon>Strophariaceae</taxon>
        <taxon>Psilocybe</taxon>
    </lineage>
</organism>
<keyword evidence="1" id="KW-0472">Membrane</keyword>
<protein>
    <submittedName>
        <fullName evidence="2">Uncharacterized protein</fullName>
    </submittedName>
</protein>